<feature type="transmembrane region" description="Helical" evidence="1">
    <location>
        <begin position="308"/>
        <end position="330"/>
    </location>
</feature>
<keyword evidence="2" id="KW-0732">Signal</keyword>
<feature type="transmembrane region" description="Helical" evidence="1">
    <location>
        <begin position="477"/>
        <end position="497"/>
    </location>
</feature>
<comment type="caution">
    <text evidence="4">The sequence shown here is derived from an EMBL/GenBank/DDBJ whole genome shotgun (WGS) entry which is preliminary data.</text>
</comment>
<dbReference type="Pfam" id="PF01757">
    <property type="entry name" value="Acyl_transf_3"/>
    <property type="match status" value="1"/>
</dbReference>
<feature type="transmembrane region" description="Helical" evidence="1">
    <location>
        <begin position="624"/>
        <end position="648"/>
    </location>
</feature>
<feature type="transmembrane region" description="Helical" evidence="1">
    <location>
        <begin position="240"/>
        <end position="267"/>
    </location>
</feature>
<dbReference type="PANTHER" id="PTHR11161:SF0">
    <property type="entry name" value="O-ACYLTRANSFERASE LIKE PROTEIN"/>
    <property type="match status" value="1"/>
</dbReference>
<proteinExistence type="predicted"/>
<evidence type="ECO:0000259" key="3">
    <source>
        <dbReference type="SMART" id="SM00703"/>
    </source>
</evidence>
<feature type="transmembrane region" description="Helical" evidence="1">
    <location>
        <begin position="448"/>
        <end position="470"/>
    </location>
</feature>
<dbReference type="GO" id="GO:0016747">
    <property type="term" value="F:acyltransferase activity, transferring groups other than amino-acyl groups"/>
    <property type="evidence" value="ECO:0007669"/>
    <property type="project" value="InterPro"/>
</dbReference>
<keyword evidence="5" id="KW-1185">Reference proteome</keyword>
<dbReference type="Proteomes" id="UP001497472">
    <property type="component" value="Unassembled WGS sequence"/>
</dbReference>
<keyword evidence="1" id="KW-0472">Membrane</keyword>
<feature type="transmembrane region" description="Helical" evidence="1">
    <location>
        <begin position="342"/>
        <end position="366"/>
    </location>
</feature>
<gene>
    <name evidence="4" type="ORF">LNINA_LOCUS732</name>
</gene>
<dbReference type="InterPro" id="IPR052728">
    <property type="entry name" value="O2_lipid_transport_reg"/>
</dbReference>
<feature type="transmembrane region" description="Helical" evidence="1">
    <location>
        <begin position="542"/>
        <end position="562"/>
    </location>
</feature>
<feature type="domain" description="Nose resistant-to-fluoxetine protein N-terminal" evidence="3">
    <location>
        <begin position="46"/>
        <end position="229"/>
    </location>
</feature>
<feature type="transmembrane region" description="Helical" evidence="1">
    <location>
        <begin position="582"/>
        <end position="604"/>
    </location>
</feature>
<dbReference type="AlphaFoldDB" id="A0AAV1IVS1"/>
<protein>
    <recommendedName>
        <fullName evidence="3">Nose resistant-to-fluoxetine protein N-terminal domain-containing protein</fullName>
    </recommendedName>
</protein>
<accession>A0AAV1IVS1</accession>
<evidence type="ECO:0000313" key="4">
    <source>
        <dbReference type="EMBL" id="CAK1540698.1"/>
    </source>
</evidence>
<keyword evidence="1" id="KW-0812">Transmembrane</keyword>
<dbReference type="InterPro" id="IPR002656">
    <property type="entry name" value="Acyl_transf_3_dom"/>
</dbReference>
<sequence length="703" mass="79816">MKSSAMEFLYIFLVFIVSFASAALNLQDYPHLYPFDRDLQKNVLDPELCKRQLDYMLNTDTLLLMNFLDAGPRIPKGVLGGNLKSTGHFYECLGISKTVDDINIDGKYCTVNVPLVQNFNFSSVDWPPKLPFNLAAQWVDFYRSLENEDFRDFLNENEVRKSNLRKYLSFAPYVEKLTEISKSDNSVLAALSFQLDLCIPKTCTAGDVINHLFNISALGFEYREGLCRLPNDKHWVTADYLAICVFSLLGFIVVASTLYDLYFLFYLKKSSSQPHILRIFSAYSNLGVLLDLSAKPGSLQCLDGIRAIAMLWVIIGHVFVFIPVVGYNFLDMQEWQTSTKSVWITGAPFTVDTFFMISGLLVVYTSMAKYTSMGLLKNLHVFYLNRLLRMFPLLALMVLFEASLYNRILDGEFWQIAANGAHSCRAFWWCTLFHVQNFVVPEGSCIPVMWYLAIDVQLHILSPLVLFWVLQGNKRSSWAALIISFLVSITIATVYIFLGDIHRNYFTYYYVNILTRSPPFFVGMIVGYFLRAYRSTEFKMSTPLSICITTACLPTFYLIMHVNFLKTSGDWDNTTLSHIVDSFARSIWAAALGWVVFMCVNGYAGPINWFLSLPMWKIPARVSYAISFKFLALTVITVVLSIVLTALIDIPFSIIVKMVLDTVTVKTLKPQPLVCQNGRSKSDGADLKGNINIGFVRDENGKS</sequence>
<feature type="transmembrane region" description="Helical" evidence="1">
    <location>
        <begin position="509"/>
        <end position="530"/>
    </location>
</feature>
<dbReference type="EMBL" id="CAVLEF010000001">
    <property type="protein sequence ID" value="CAK1540698.1"/>
    <property type="molecule type" value="Genomic_DNA"/>
</dbReference>
<dbReference type="SMART" id="SM00703">
    <property type="entry name" value="NRF"/>
    <property type="match status" value="1"/>
</dbReference>
<evidence type="ECO:0000256" key="1">
    <source>
        <dbReference type="SAM" id="Phobius"/>
    </source>
</evidence>
<dbReference type="PANTHER" id="PTHR11161">
    <property type="entry name" value="O-ACYLTRANSFERASE"/>
    <property type="match status" value="1"/>
</dbReference>
<organism evidence="4 5">
    <name type="scientific">Leptosia nina</name>
    <dbReference type="NCBI Taxonomy" id="320188"/>
    <lineage>
        <taxon>Eukaryota</taxon>
        <taxon>Metazoa</taxon>
        <taxon>Ecdysozoa</taxon>
        <taxon>Arthropoda</taxon>
        <taxon>Hexapoda</taxon>
        <taxon>Insecta</taxon>
        <taxon>Pterygota</taxon>
        <taxon>Neoptera</taxon>
        <taxon>Endopterygota</taxon>
        <taxon>Lepidoptera</taxon>
        <taxon>Glossata</taxon>
        <taxon>Ditrysia</taxon>
        <taxon>Papilionoidea</taxon>
        <taxon>Pieridae</taxon>
        <taxon>Pierinae</taxon>
        <taxon>Leptosia</taxon>
    </lineage>
</organism>
<keyword evidence="1" id="KW-1133">Transmembrane helix</keyword>
<name>A0AAV1IVS1_9NEOP</name>
<reference evidence="4 5" key="1">
    <citation type="submission" date="2023-11" db="EMBL/GenBank/DDBJ databases">
        <authorList>
            <person name="Okamura Y."/>
        </authorList>
    </citation>
    <scope>NUCLEOTIDE SEQUENCE [LARGE SCALE GENOMIC DNA]</scope>
</reference>
<evidence type="ECO:0000313" key="5">
    <source>
        <dbReference type="Proteomes" id="UP001497472"/>
    </source>
</evidence>
<dbReference type="InterPro" id="IPR006621">
    <property type="entry name" value="Nose-resist-to-fluoxetine_N"/>
</dbReference>
<evidence type="ECO:0000256" key="2">
    <source>
        <dbReference type="SAM" id="SignalP"/>
    </source>
</evidence>
<feature type="signal peptide" evidence="2">
    <location>
        <begin position="1"/>
        <end position="22"/>
    </location>
</feature>
<feature type="chain" id="PRO_5043550280" description="Nose resistant-to-fluoxetine protein N-terminal domain-containing protein" evidence="2">
    <location>
        <begin position="23"/>
        <end position="703"/>
    </location>
</feature>
<dbReference type="Pfam" id="PF20146">
    <property type="entry name" value="NRF"/>
    <property type="match status" value="1"/>
</dbReference>